<proteinExistence type="predicted"/>
<evidence type="ECO:0000313" key="1">
    <source>
        <dbReference type="EMBL" id="HIH09760.1"/>
    </source>
</evidence>
<dbReference type="AlphaFoldDB" id="A0A7J4IY25"/>
<gene>
    <name evidence="1" type="ORF">HA254_03755</name>
</gene>
<organism evidence="1 2">
    <name type="scientific">Candidatus Iainarchaeum sp</name>
    <dbReference type="NCBI Taxonomy" id="3101447"/>
    <lineage>
        <taxon>Archaea</taxon>
        <taxon>Candidatus Iainarchaeota</taxon>
        <taxon>Candidatus Iainarchaeia</taxon>
        <taxon>Candidatus Iainarchaeales</taxon>
        <taxon>Candidatus Iainarchaeaceae</taxon>
        <taxon>Candidatus Iainarchaeum</taxon>
    </lineage>
</organism>
<name>A0A7J4IY25_9ARCH</name>
<evidence type="ECO:0000313" key="2">
    <source>
        <dbReference type="Proteomes" id="UP000565078"/>
    </source>
</evidence>
<protein>
    <submittedName>
        <fullName evidence="1">Uncharacterized protein</fullName>
    </submittedName>
</protein>
<dbReference type="Proteomes" id="UP000565078">
    <property type="component" value="Unassembled WGS sequence"/>
</dbReference>
<dbReference type="EMBL" id="DUGC01000057">
    <property type="protein sequence ID" value="HIH09760.1"/>
    <property type="molecule type" value="Genomic_DNA"/>
</dbReference>
<sequence>MNLPIFSFFVLALFVFSVALSGCLSGPGNIAECESKERIWQRDECYYSNAIAQSRLGYCTQIISDVNRNKCINAVSG</sequence>
<reference evidence="2" key="1">
    <citation type="journal article" date="2020" name="bioRxiv">
        <title>A rank-normalized archaeal taxonomy based on genome phylogeny resolves widespread incomplete and uneven classifications.</title>
        <authorList>
            <person name="Rinke C."/>
            <person name="Chuvochina M."/>
            <person name="Mussig A.J."/>
            <person name="Chaumeil P.-A."/>
            <person name="Waite D.W."/>
            <person name="Whitman W.B."/>
            <person name="Parks D.H."/>
            <person name="Hugenholtz P."/>
        </authorList>
    </citation>
    <scope>NUCLEOTIDE SEQUENCE [LARGE SCALE GENOMIC DNA]</scope>
</reference>
<comment type="caution">
    <text evidence="1">The sequence shown here is derived from an EMBL/GenBank/DDBJ whole genome shotgun (WGS) entry which is preliminary data.</text>
</comment>
<accession>A0A7J4IY25</accession>